<protein>
    <submittedName>
        <fullName evidence="12">LIM domain-containing protein</fullName>
    </submittedName>
</protein>
<feature type="region of interest" description="Disordered" evidence="10">
    <location>
        <begin position="438"/>
        <end position="460"/>
    </location>
</feature>
<accession>A0A0D0V0R1</accession>
<dbReference type="FunFam" id="2.10.110.10:FF:000008">
    <property type="entry name" value="Paxillin isoform 1"/>
    <property type="match status" value="1"/>
</dbReference>
<dbReference type="PROSITE" id="PS00478">
    <property type="entry name" value="LIM_DOMAIN_1"/>
    <property type="match status" value="2"/>
</dbReference>
<feature type="region of interest" description="Disordered" evidence="10">
    <location>
        <begin position="1"/>
        <end position="198"/>
    </location>
</feature>
<proteinExistence type="predicted"/>
<dbReference type="GO" id="GO:0046872">
    <property type="term" value="F:metal ion binding"/>
    <property type="evidence" value="ECO:0007669"/>
    <property type="project" value="UniProtKB-KW"/>
</dbReference>
<evidence type="ECO:0000256" key="9">
    <source>
        <dbReference type="PROSITE-ProRule" id="PRU00125"/>
    </source>
</evidence>
<dbReference type="PANTHER" id="PTHR24205">
    <property type="entry name" value="FOUR AND A HALF LIM DOMAINS PROTEIN"/>
    <property type="match status" value="1"/>
</dbReference>
<dbReference type="OrthoDB" id="15567at2759"/>
<dbReference type="AlphaFoldDB" id="A0A0D0V0R1"/>
<evidence type="ECO:0000256" key="3">
    <source>
        <dbReference type="ARBA" id="ARBA00022490"/>
    </source>
</evidence>
<keyword evidence="7" id="KW-0965">Cell junction</keyword>
<gene>
    <name evidence="12" type="ORF">I313_03975</name>
</gene>
<dbReference type="CDD" id="cd08368">
    <property type="entry name" value="LIM"/>
    <property type="match status" value="2"/>
</dbReference>
<dbReference type="SMART" id="SM00132">
    <property type="entry name" value="LIM"/>
    <property type="match status" value="1"/>
</dbReference>
<keyword evidence="6 9" id="KW-0862">Zinc</keyword>
<comment type="subcellular location">
    <subcellularLocation>
        <location evidence="1">Cell junction</location>
    </subcellularLocation>
    <subcellularLocation>
        <location evidence="2">Cytoplasm</location>
    </subcellularLocation>
</comment>
<dbReference type="PROSITE" id="PS50023">
    <property type="entry name" value="LIM_DOMAIN_2"/>
    <property type="match status" value="1"/>
</dbReference>
<evidence type="ECO:0000256" key="5">
    <source>
        <dbReference type="ARBA" id="ARBA00022737"/>
    </source>
</evidence>
<dbReference type="GO" id="GO:0005737">
    <property type="term" value="C:cytoplasm"/>
    <property type="evidence" value="ECO:0007669"/>
    <property type="project" value="UniProtKB-SubCell"/>
</dbReference>
<dbReference type="Proteomes" id="UP000053392">
    <property type="component" value="Unassembled WGS sequence"/>
</dbReference>
<feature type="compositionally biased region" description="Low complexity" evidence="10">
    <location>
        <begin position="71"/>
        <end position="88"/>
    </location>
</feature>
<keyword evidence="4 9" id="KW-0479">Metal-binding</keyword>
<keyword evidence="3" id="KW-0963">Cytoplasm</keyword>
<evidence type="ECO:0000256" key="7">
    <source>
        <dbReference type="ARBA" id="ARBA00022949"/>
    </source>
</evidence>
<evidence type="ECO:0000313" key="12">
    <source>
        <dbReference type="EMBL" id="KIR40054.1"/>
    </source>
</evidence>
<evidence type="ECO:0000256" key="1">
    <source>
        <dbReference type="ARBA" id="ARBA00004282"/>
    </source>
</evidence>
<dbReference type="GO" id="GO:0005634">
    <property type="term" value="C:nucleus"/>
    <property type="evidence" value="ECO:0007669"/>
    <property type="project" value="TreeGrafter"/>
</dbReference>
<evidence type="ECO:0000259" key="11">
    <source>
        <dbReference type="PROSITE" id="PS50023"/>
    </source>
</evidence>
<dbReference type="SUPFAM" id="SSF57716">
    <property type="entry name" value="Glucocorticoid receptor-like (DNA-binding domain)"/>
    <property type="match status" value="2"/>
</dbReference>
<keyword evidence="8 9" id="KW-0440">LIM domain</keyword>
<keyword evidence="5" id="KW-0677">Repeat</keyword>
<dbReference type="EMBL" id="KN847904">
    <property type="protein sequence ID" value="KIR40054.1"/>
    <property type="molecule type" value="Genomic_DNA"/>
</dbReference>
<dbReference type="GO" id="GO:0030695">
    <property type="term" value="F:GTPase regulator activity"/>
    <property type="evidence" value="ECO:0007669"/>
    <property type="project" value="UniProtKB-ARBA"/>
</dbReference>
<evidence type="ECO:0000256" key="4">
    <source>
        <dbReference type="ARBA" id="ARBA00022723"/>
    </source>
</evidence>
<dbReference type="Gene3D" id="2.10.110.10">
    <property type="entry name" value="Cysteine Rich Protein"/>
    <property type="match status" value="2"/>
</dbReference>
<feature type="compositionally biased region" description="Pro residues" evidence="10">
    <location>
        <begin position="10"/>
        <end position="27"/>
    </location>
</feature>
<dbReference type="InterPro" id="IPR001781">
    <property type="entry name" value="Znf_LIM"/>
</dbReference>
<organism evidence="12 13">
    <name type="scientific">Cryptococcus deuterogattii Ram5</name>
    <dbReference type="NCBI Taxonomy" id="1296110"/>
    <lineage>
        <taxon>Eukaryota</taxon>
        <taxon>Fungi</taxon>
        <taxon>Dikarya</taxon>
        <taxon>Basidiomycota</taxon>
        <taxon>Agaricomycotina</taxon>
        <taxon>Tremellomycetes</taxon>
        <taxon>Tremellales</taxon>
        <taxon>Cryptococcaceae</taxon>
        <taxon>Cryptococcus</taxon>
        <taxon>Cryptococcus gattii species complex</taxon>
    </lineage>
</organism>
<dbReference type="HOGENOM" id="CLU_018146_0_0_1"/>
<evidence type="ECO:0000256" key="8">
    <source>
        <dbReference type="ARBA" id="ARBA00023038"/>
    </source>
</evidence>
<evidence type="ECO:0000256" key="2">
    <source>
        <dbReference type="ARBA" id="ARBA00004496"/>
    </source>
</evidence>
<keyword evidence="13" id="KW-1185">Reference proteome</keyword>
<dbReference type="GO" id="GO:0003712">
    <property type="term" value="F:transcription coregulator activity"/>
    <property type="evidence" value="ECO:0007669"/>
    <property type="project" value="TreeGrafter"/>
</dbReference>
<reference evidence="12 13" key="1">
    <citation type="submission" date="2015-01" db="EMBL/GenBank/DDBJ databases">
        <title>The Genome Sequence of Cryptococcus gattii Ram5.</title>
        <authorList>
            <consortium name="The Broad Institute Genomics Platform"/>
            <person name="Cuomo C."/>
            <person name="Litvintseva A."/>
            <person name="Chen Y."/>
            <person name="Heitman J."/>
            <person name="Sun S."/>
            <person name="Springer D."/>
            <person name="Dromer F."/>
            <person name="Young S."/>
            <person name="Zeng Q."/>
            <person name="Gargeya S."/>
            <person name="Abouelleil A."/>
            <person name="Alvarado L."/>
            <person name="Chapman S.B."/>
            <person name="Gainer-Dewar J."/>
            <person name="Goldberg J."/>
            <person name="Griggs A."/>
            <person name="Gujja S."/>
            <person name="Hansen M."/>
            <person name="Howarth C."/>
            <person name="Imamovic A."/>
            <person name="Larimer J."/>
            <person name="Murphy C."/>
            <person name="Naylor J."/>
            <person name="Pearson M."/>
            <person name="Priest M."/>
            <person name="Roberts A."/>
            <person name="Saif S."/>
            <person name="Shea T."/>
            <person name="Sykes S."/>
            <person name="Wortman J."/>
            <person name="Nusbaum C."/>
            <person name="Birren B."/>
        </authorList>
    </citation>
    <scope>NUCLEOTIDE SEQUENCE [LARGE SCALE GENOMIC DNA]</scope>
    <source>
        <strain evidence="12 13">Ram5</strain>
    </source>
</reference>
<sequence>MMASPNARAGPPPLPPLRSRSPLPPSSSPTRSQVNTHYEQPSRPLPPLRAPVPLSVNTNPLPAPPPSTHYSPFTPSQSSQPSEPASATVETDLDRSDTLTSVRSLDRTSFSSPSRRPLPKPPGGVNPSKSLDRGVSPSSAVGEGAVRRGAGRKQPSVVNEENEETLIDLPKNGNPSAGSHPPQAVSRPYLPQQPPAIAVPDNTFRENVVPHIPAELPQLPAINIGDSDSFSPVFTDDEGNSMIPETTPNPKKISAPPVSPGIQFTGAPVIAVSSFDTADDMMQGGEISFSVPMVNIEGDSFSAPTKPLPLVASDSNLSSNPPHQQAHIHPNAAILCAGCQNPIIGRIVNAMNQRWHPHCFMCAECGELLEHVSSYEFEGNAYCHLDYHDKFAHHCHHCKTPIVESRFITLDDEILGQRYYHELHFFCSECGDPFLDPSKSSAPGTEKSKQGGADQEEDGETNEFRCRNDFANNLFFPQNGAAICTICYEQVMS</sequence>
<evidence type="ECO:0000256" key="6">
    <source>
        <dbReference type="ARBA" id="ARBA00022833"/>
    </source>
</evidence>
<evidence type="ECO:0000313" key="13">
    <source>
        <dbReference type="Proteomes" id="UP000053392"/>
    </source>
</evidence>
<dbReference type="Pfam" id="PF00412">
    <property type="entry name" value="LIM"/>
    <property type="match status" value="1"/>
</dbReference>
<feature type="domain" description="LIM zinc-binding" evidence="11">
    <location>
        <begin position="334"/>
        <end position="393"/>
    </location>
</feature>
<dbReference type="PANTHER" id="PTHR24205:SF16">
    <property type="entry name" value="GH01042P-RELATED"/>
    <property type="match status" value="1"/>
</dbReference>
<name>A0A0D0V0R1_9TREE</name>
<evidence type="ECO:0000256" key="10">
    <source>
        <dbReference type="SAM" id="MobiDB-lite"/>
    </source>
</evidence>